<dbReference type="Gene3D" id="3.30.750.24">
    <property type="entry name" value="STAS domain"/>
    <property type="match status" value="1"/>
</dbReference>
<sequence length="293" mass="31128">MPYGRNKLAPVSQRGRGEFAVRKSGITQTLDLVDVGEHVCWVVDPDQGYTAATSTFLADGELFGDKVVIFGSALEPSPAAGISRGAVVVDPRLIRGAGPTPDMSSMLGLVRREADRAGRQGYRALRVLAVMDQLVPPGAGVDMLIDHELRLDELVADSAAIMVCAYGRDRFGAATLDHVACVHPRELGSEWAGPSFRMFSSGPDSWSVCGVVDSDGAAAFSAALTAVAALSPALRLRFDELELMDASGMRALMEAATRAPVRSITVEGANPTVRSCWEMLGYSTYEAPVELTP</sequence>
<dbReference type="Pfam" id="PF13466">
    <property type="entry name" value="STAS_2"/>
    <property type="match status" value="1"/>
</dbReference>
<organism evidence="3 4">
    <name type="scientific">Streptosporangium minutum</name>
    <dbReference type="NCBI Taxonomy" id="569862"/>
    <lineage>
        <taxon>Bacteria</taxon>
        <taxon>Bacillati</taxon>
        <taxon>Actinomycetota</taxon>
        <taxon>Actinomycetes</taxon>
        <taxon>Streptosporangiales</taxon>
        <taxon>Streptosporangiaceae</taxon>
        <taxon>Streptosporangium</taxon>
    </lineage>
</organism>
<keyword evidence="4" id="KW-1185">Reference proteome</keyword>
<dbReference type="InterPro" id="IPR025847">
    <property type="entry name" value="MEDS_domain"/>
</dbReference>
<dbReference type="AlphaFoldDB" id="A0A243QIX5"/>
<evidence type="ECO:0000259" key="2">
    <source>
        <dbReference type="Pfam" id="PF14417"/>
    </source>
</evidence>
<dbReference type="SUPFAM" id="SSF52091">
    <property type="entry name" value="SpoIIaa-like"/>
    <property type="match status" value="1"/>
</dbReference>
<dbReference type="Pfam" id="PF14417">
    <property type="entry name" value="MEDS"/>
    <property type="match status" value="1"/>
</dbReference>
<gene>
    <name evidence="3" type="ORF">CA984_41510</name>
</gene>
<feature type="domain" description="MEDS" evidence="2">
    <location>
        <begin position="38"/>
        <end position="184"/>
    </location>
</feature>
<dbReference type="InterPro" id="IPR058548">
    <property type="entry name" value="MlaB-like_STAS"/>
</dbReference>
<comment type="caution">
    <text evidence="3">The sequence shown here is derived from an EMBL/GenBank/DDBJ whole genome shotgun (WGS) entry which is preliminary data.</text>
</comment>
<accession>A0A243QIX5</accession>
<name>A0A243QIX5_9ACTN</name>
<reference evidence="3 4" key="1">
    <citation type="submission" date="2017-05" db="EMBL/GenBank/DDBJ databases">
        <title>Biotechnological potential of actinobacteria isolated from South African environments.</title>
        <authorList>
            <person name="Le Roes-Hill M."/>
            <person name="Prins A."/>
            <person name="Durrell K.A."/>
        </authorList>
    </citation>
    <scope>NUCLEOTIDE SEQUENCE [LARGE SCALE GENOMIC DNA]</scope>
    <source>
        <strain evidence="3">M26</strain>
    </source>
</reference>
<dbReference type="InterPro" id="IPR036513">
    <property type="entry name" value="STAS_dom_sf"/>
</dbReference>
<evidence type="ECO:0000313" key="3">
    <source>
        <dbReference type="EMBL" id="OUC82055.1"/>
    </source>
</evidence>
<protein>
    <submittedName>
        <fullName evidence="3">Uncharacterized protein</fullName>
    </submittedName>
</protein>
<dbReference type="Proteomes" id="UP000194761">
    <property type="component" value="Unassembled WGS sequence"/>
</dbReference>
<evidence type="ECO:0000313" key="4">
    <source>
        <dbReference type="Proteomes" id="UP000194761"/>
    </source>
</evidence>
<feature type="domain" description="MlaB-like STAS" evidence="1">
    <location>
        <begin position="210"/>
        <end position="281"/>
    </location>
</feature>
<proteinExistence type="predicted"/>
<dbReference type="EMBL" id="NGFP01000367">
    <property type="protein sequence ID" value="OUC82055.1"/>
    <property type="molecule type" value="Genomic_DNA"/>
</dbReference>
<evidence type="ECO:0000259" key="1">
    <source>
        <dbReference type="Pfam" id="PF13466"/>
    </source>
</evidence>